<accession>A0A9Q0VTU4</accession>
<dbReference type="GO" id="GO:0022857">
    <property type="term" value="F:transmembrane transporter activity"/>
    <property type="evidence" value="ECO:0007669"/>
    <property type="project" value="InterPro"/>
</dbReference>
<organism evidence="9 10">
    <name type="scientific">Salix purpurea</name>
    <name type="common">Purple osier willow</name>
    <dbReference type="NCBI Taxonomy" id="77065"/>
    <lineage>
        <taxon>Eukaryota</taxon>
        <taxon>Viridiplantae</taxon>
        <taxon>Streptophyta</taxon>
        <taxon>Embryophyta</taxon>
        <taxon>Tracheophyta</taxon>
        <taxon>Spermatophyta</taxon>
        <taxon>Magnoliopsida</taxon>
        <taxon>eudicotyledons</taxon>
        <taxon>Gunneridae</taxon>
        <taxon>Pentapetalae</taxon>
        <taxon>rosids</taxon>
        <taxon>fabids</taxon>
        <taxon>Malpighiales</taxon>
        <taxon>Salicaceae</taxon>
        <taxon>Saliceae</taxon>
        <taxon>Salix</taxon>
    </lineage>
</organism>
<evidence type="ECO:0000313" key="9">
    <source>
        <dbReference type="EMBL" id="KAJ6754712.1"/>
    </source>
</evidence>
<evidence type="ECO:0000256" key="2">
    <source>
        <dbReference type="ARBA" id="ARBA00007635"/>
    </source>
</evidence>
<name>A0A9Q0VTU4_SALPP</name>
<dbReference type="GO" id="GO:0016020">
    <property type="term" value="C:membrane"/>
    <property type="evidence" value="ECO:0007669"/>
    <property type="project" value="UniProtKB-SubCell"/>
</dbReference>
<feature type="transmembrane region" description="Helical" evidence="6">
    <location>
        <begin position="172"/>
        <end position="192"/>
    </location>
</feature>
<feature type="transmembrane region" description="Helical" evidence="6">
    <location>
        <begin position="12"/>
        <end position="31"/>
    </location>
</feature>
<feature type="transmembrane region" description="Helical" evidence="6">
    <location>
        <begin position="293"/>
        <end position="311"/>
    </location>
</feature>
<dbReference type="InterPro" id="IPR037185">
    <property type="entry name" value="EmrE-like"/>
</dbReference>
<reference evidence="9" key="2">
    <citation type="journal article" date="2023" name="Int. J. Mol. Sci.">
        <title>De Novo Assembly and Annotation of 11 Diverse Shrub Willow (Salix) Genomes Reveals Novel Gene Organization in Sex-Linked Regions.</title>
        <authorList>
            <person name="Hyden B."/>
            <person name="Feng K."/>
            <person name="Yates T.B."/>
            <person name="Jawdy S."/>
            <person name="Cereghino C."/>
            <person name="Smart L.B."/>
            <person name="Muchero W."/>
        </authorList>
    </citation>
    <scope>NUCLEOTIDE SEQUENCE</scope>
    <source>
        <tissue evidence="9">Shoot tip</tissue>
    </source>
</reference>
<dbReference type="InterPro" id="IPR000620">
    <property type="entry name" value="EamA_dom"/>
</dbReference>
<dbReference type="PANTHER" id="PTHR31218">
    <property type="entry name" value="WAT1-RELATED PROTEIN"/>
    <property type="match status" value="1"/>
</dbReference>
<feature type="transmembrane region" description="Helical" evidence="6">
    <location>
        <begin position="318"/>
        <end position="339"/>
    </location>
</feature>
<feature type="transmembrane region" description="Helical" evidence="6">
    <location>
        <begin position="345"/>
        <end position="364"/>
    </location>
</feature>
<protein>
    <recommendedName>
        <fullName evidence="6">WAT1-related protein</fullName>
    </recommendedName>
</protein>
<sequence>MARACFGRVHPGIAMIFVQIVFGGINIVYKLVINDGMSIRVAVAYRLLFGAAFLCPIALIVESSSPVSMSHYDKYIRYSIKLYLAKIRITRSSISIPVCIRNKRPKLTWVVFTQIFFLALFGGSVYHNLYLASLNLTSMTFAAAMYNLSPAFTYIVAVLFRMETLSVNNARGIAKVAGTAVCIGGAMLLTFYKGVEISIWHTNIDLLKYHHQKNAAGSAKQEMSGLAIALIACVFYALWVILQAKINKNYPCFYSSTALMSLMGSIQAIIYALCFERKWSDWKLESNIRLISVIYLGILASGLNITLMAWCIAKRGPLYVAIFNPLMLLVVALAGSLVFQEKLHLGSILGGVLIIAGLYTVLWGKSKSSKSKNQPVVLPNNSDQESPGIAVTSQSEVNNF</sequence>
<evidence type="ECO:0000313" key="10">
    <source>
        <dbReference type="Proteomes" id="UP001151532"/>
    </source>
</evidence>
<evidence type="ECO:0000256" key="7">
    <source>
        <dbReference type="SAM" id="MobiDB-lite"/>
    </source>
</evidence>
<feature type="transmembrane region" description="Helical" evidence="6">
    <location>
        <begin position="43"/>
        <end position="61"/>
    </location>
</feature>
<gene>
    <name evidence="9" type="ORF">OIU79_027346</name>
</gene>
<keyword evidence="3 6" id="KW-0812">Transmembrane</keyword>
<evidence type="ECO:0000256" key="6">
    <source>
        <dbReference type="RuleBase" id="RU363077"/>
    </source>
</evidence>
<comment type="caution">
    <text evidence="9">The sequence shown here is derived from an EMBL/GenBank/DDBJ whole genome shotgun (WGS) entry which is preliminary data.</text>
</comment>
<evidence type="ECO:0000256" key="4">
    <source>
        <dbReference type="ARBA" id="ARBA00022989"/>
    </source>
</evidence>
<evidence type="ECO:0000256" key="5">
    <source>
        <dbReference type="ARBA" id="ARBA00023136"/>
    </source>
</evidence>
<keyword evidence="4 6" id="KW-1133">Transmembrane helix</keyword>
<feature type="transmembrane region" description="Helical" evidence="6">
    <location>
        <begin position="139"/>
        <end position="160"/>
    </location>
</feature>
<feature type="compositionally biased region" description="Polar residues" evidence="7">
    <location>
        <begin position="371"/>
        <end position="400"/>
    </location>
</feature>
<evidence type="ECO:0000256" key="3">
    <source>
        <dbReference type="ARBA" id="ARBA00022692"/>
    </source>
</evidence>
<dbReference type="Pfam" id="PF00892">
    <property type="entry name" value="EamA"/>
    <property type="match status" value="2"/>
</dbReference>
<evidence type="ECO:0000256" key="1">
    <source>
        <dbReference type="ARBA" id="ARBA00004141"/>
    </source>
</evidence>
<evidence type="ECO:0000259" key="8">
    <source>
        <dbReference type="Pfam" id="PF00892"/>
    </source>
</evidence>
<dbReference type="OrthoDB" id="1728340at2759"/>
<reference evidence="9" key="1">
    <citation type="submission" date="2022-11" db="EMBL/GenBank/DDBJ databases">
        <authorList>
            <person name="Hyden B.L."/>
            <person name="Feng K."/>
            <person name="Yates T."/>
            <person name="Jawdy S."/>
            <person name="Smart L.B."/>
            <person name="Muchero W."/>
        </authorList>
    </citation>
    <scope>NUCLEOTIDE SEQUENCE</scope>
    <source>
        <tissue evidence="9">Shoot tip</tissue>
    </source>
</reference>
<feature type="transmembrane region" description="Helical" evidence="6">
    <location>
        <begin position="253"/>
        <end position="273"/>
    </location>
</feature>
<proteinExistence type="inferred from homology"/>
<dbReference type="AlphaFoldDB" id="A0A9Q0VTU4"/>
<keyword evidence="10" id="KW-1185">Reference proteome</keyword>
<feature type="domain" description="EamA" evidence="8">
    <location>
        <begin position="224"/>
        <end position="362"/>
    </location>
</feature>
<keyword evidence="5 6" id="KW-0472">Membrane</keyword>
<dbReference type="InterPro" id="IPR030184">
    <property type="entry name" value="WAT1-related"/>
</dbReference>
<comment type="subcellular location">
    <subcellularLocation>
        <location evidence="1 6">Membrane</location>
        <topology evidence="1 6">Multi-pass membrane protein</topology>
    </subcellularLocation>
</comment>
<dbReference type="SUPFAM" id="SSF103481">
    <property type="entry name" value="Multidrug resistance efflux transporter EmrE"/>
    <property type="match status" value="2"/>
</dbReference>
<feature type="transmembrane region" description="Helical" evidence="6">
    <location>
        <begin position="107"/>
        <end position="127"/>
    </location>
</feature>
<dbReference type="Proteomes" id="UP001151532">
    <property type="component" value="Chromosome 16"/>
</dbReference>
<comment type="similarity">
    <text evidence="2 6">Belongs to the drug/metabolite transporter (DMT) superfamily. Plant drug/metabolite exporter (P-DME) (TC 2.A.7.4) family.</text>
</comment>
<feature type="transmembrane region" description="Helical" evidence="6">
    <location>
        <begin position="223"/>
        <end position="241"/>
    </location>
</feature>
<feature type="region of interest" description="Disordered" evidence="7">
    <location>
        <begin position="369"/>
        <end position="400"/>
    </location>
</feature>
<feature type="domain" description="EamA" evidence="8">
    <location>
        <begin position="94"/>
        <end position="189"/>
    </location>
</feature>
<dbReference type="EMBL" id="JAPFFK010000007">
    <property type="protein sequence ID" value="KAJ6754712.1"/>
    <property type="molecule type" value="Genomic_DNA"/>
</dbReference>